<evidence type="ECO:0000313" key="2">
    <source>
        <dbReference type="EMBL" id="KAL0375769.1"/>
    </source>
</evidence>
<dbReference type="InterPro" id="IPR013103">
    <property type="entry name" value="RVT_2"/>
</dbReference>
<dbReference type="Pfam" id="PF07727">
    <property type="entry name" value="RVT_2"/>
    <property type="match status" value="1"/>
</dbReference>
<name>A0AAW2R768_9LAMI</name>
<reference evidence="2" key="2">
    <citation type="journal article" date="2024" name="Plant">
        <title>Genomic evolution and insights into agronomic trait innovations of Sesamum species.</title>
        <authorList>
            <person name="Miao H."/>
            <person name="Wang L."/>
            <person name="Qu L."/>
            <person name="Liu H."/>
            <person name="Sun Y."/>
            <person name="Le M."/>
            <person name="Wang Q."/>
            <person name="Wei S."/>
            <person name="Zheng Y."/>
            <person name="Lin W."/>
            <person name="Duan Y."/>
            <person name="Cao H."/>
            <person name="Xiong S."/>
            <person name="Wang X."/>
            <person name="Wei L."/>
            <person name="Li C."/>
            <person name="Ma Q."/>
            <person name="Ju M."/>
            <person name="Zhao R."/>
            <person name="Li G."/>
            <person name="Mu C."/>
            <person name="Tian Q."/>
            <person name="Mei H."/>
            <person name="Zhang T."/>
            <person name="Gao T."/>
            <person name="Zhang H."/>
        </authorList>
    </citation>
    <scope>NUCLEOTIDE SEQUENCE</scope>
    <source>
        <strain evidence="2">KEN8</strain>
    </source>
</reference>
<protein>
    <submittedName>
        <fullName evidence="2">Retrovirus-related Pol polyprotein from transposon RE1</fullName>
    </submittedName>
</protein>
<dbReference type="AlphaFoldDB" id="A0AAW2R768"/>
<gene>
    <name evidence="2" type="ORF">Scaly_0694500</name>
</gene>
<sequence>MNDAWDIVDLPKAISSRYGWPSHQIDISNAFLHGFLDDDIYMSAYFAPNGYPITQEKISKLKRSLYGLKQASRQMEFGTYR</sequence>
<accession>A0AAW2R768</accession>
<feature type="domain" description="Reverse transcriptase Ty1/copia-type" evidence="1">
    <location>
        <begin position="5"/>
        <end position="73"/>
    </location>
</feature>
<reference evidence="2" key="1">
    <citation type="submission" date="2020-06" db="EMBL/GenBank/DDBJ databases">
        <authorList>
            <person name="Li T."/>
            <person name="Hu X."/>
            <person name="Zhang T."/>
            <person name="Song X."/>
            <person name="Zhang H."/>
            <person name="Dai N."/>
            <person name="Sheng W."/>
            <person name="Hou X."/>
            <person name="Wei L."/>
        </authorList>
    </citation>
    <scope>NUCLEOTIDE SEQUENCE</scope>
    <source>
        <strain evidence="2">KEN8</strain>
        <tissue evidence="2">Leaf</tissue>
    </source>
</reference>
<organism evidence="2">
    <name type="scientific">Sesamum calycinum</name>
    <dbReference type="NCBI Taxonomy" id="2727403"/>
    <lineage>
        <taxon>Eukaryota</taxon>
        <taxon>Viridiplantae</taxon>
        <taxon>Streptophyta</taxon>
        <taxon>Embryophyta</taxon>
        <taxon>Tracheophyta</taxon>
        <taxon>Spermatophyta</taxon>
        <taxon>Magnoliopsida</taxon>
        <taxon>eudicotyledons</taxon>
        <taxon>Gunneridae</taxon>
        <taxon>Pentapetalae</taxon>
        <taxon>asterids</taxon>
        <taxon>lamiids</taxon>
        <taxon>Lamiales</taxon>
        <taxon>Pedaliaceae</taxon>
        <taxon>Sesamum</taxon>
    </lineage>
</organism>
<comment type="caution">
    <text evidence="2">The sequence shown here is derived from an EMBL/GenBank/DDBJ whole genome shotgun (WGS) entry which is preliminary data.</text>
</comment>
<dbReference type="EMBL" id="JACGWM010000004">
    <property type="protein sequence ID" value="KAL0375769.1"/>
    <property type="molecule type" value="Genomic_DNA"/>
</dbReference>
<evidence type="ECO:0000259" key="1">
    <source>
        <dbReference type="Pfam" id="PF07727"/>
    </source>
</evidence>
<proteinExistence type="predicted"/>